<dbReference type="PANTHER" id="PTHR43420:SF31">
    <property type="entry name" value="ACETYLTRANSFERASE"/>
    <property type="match status" value="1"/>
</dbReference>
<feature type="domain" description="N-acetyltransferase" evidence="3">
    <location>
        <begin position="13"/>
        <end position="156"/>
    </location>
</feature>
<dbReference type="Pfam" id="PF13527">
    <property type="entry name" value="Acetyltransf_9"/>
    <property type="match status" value="1"/>
</dbReference>
<dbReference type="CDD" id="cd04301">
    <property type="entry name" value="NAT_SF"/>
    <property type="match status" value="1"/>
</dbReference>
<keyword evidence="5" id="KW-1185">Reference proteome</keyword>
<dbReference type="InterPro" id="IPR000182">
    <property type="entry name" value="GNAT_dom"/>
</dbReference>
<dbReference type="SUPFAM" id="SSF55729">
    <property type="entry name" value="Acyl-CoA N-acyltransferases (Nat)"/>
    <property type="match status" value="1"/>
</dbReference>
<proteinExistence type="predicted"/>
<dbReference type="Proteomes" id="UP000284416">
    <property type="component" value="Unassembled WGS sequence"/>
</dbReference>
<organism evidence="4 5">
    <name type="scientific">Neobacillus notoginsengisoli</name>
    <dbReference type="NCBI Taxonomy" id="1578198"/>
    <lineage>
        <taxon>Bacteria</taxon>
        <taxon>Bacillati</taxon>
        <taxon>Bacillota</taxon>
        <taxon>Bacilli</taxon>
        <taxon>Bacillales</taxon>
        <taxon>Bacillaceae</taxon>
        <taxon>Neobacillus</taxon>
    </lineage>
</organism>
<evidence type="ECO:0000256" key="2">
    <source>
        <dbReference type="ARBA" id="ARBA00023315"/>
    </source>
</evidence>
<keyword evidence="1 4" id="KW-0808">Transferase</keyword>
<dbReference type="Gene3D" id="3.40.630.30">
    <property type="match status" value="1"/>
</dbReference>
<comment type="caution">
    <text evidence="4">The sequence shown here is derived from an EMBL/GenBank/DDBJ whole genome shotgun (WGS) entry which is preliminary data.</text>
</comment>
<name>A0A417YPF3_9BACI</name>
<dbReference type="PANTHER" id="PTHR43420">
    <property type="entry name" value="ACETYLTRANSFERASE"/>
    <property type="match status" value="1"/>
</dbReference>
<dbReference type="EMBL" id="QWEG01000013">
    <property type="protein sequence ID" value="RHW35675.1"/>
    <property type="molecule type" value="Genomic_DNA"/>
</dbReference>
<sequence>MTLLFANDYRENPVLRKSLSRLAESVFGISFEEWYEKGYWTDKYNPYSFIAGDKVVSNVSVNKIGLIVEGKYRKGLQIGTVMTHPDYRGQGLSRLLMERVLREFKGKYDLMYLFANDSVLGYYPKFGFNETRETVFSTFFAGGGAGDSSVRRLDMDNGGDRELLYHFAKKRIPVSRTFATTETAELLMFYCLSVFRERIFYLEDENCIVIYGEKGEEMEIYDILTMAKVDMSSVLSKIPRTGAIKIIFHFTPGQIGHQVACSPIIKSETLFVRYGNDFALPEQFKHPLTSQA</sequence>
<dbReference type="PROSITE" id="PS51186">
    <property type="entry name" value="GNAT"/>
    <property type="match status" value="1"/>
</dbReference>
<dbReference type="RefSeq" id="WP_118923267.1">
    <property type="nucleotide sequence ID" value="NZ_QWEG01000013.1"/>
</dbReference>
<keyword evidence="2" id="KW-0012">Acyltransferase</keyword>
<evidence type="ECO:0000313" key="5">
    <source>
        <dbReference type="Proteomes" id="UP000284416"/>
    </source>
</evidence>
<accession>A0A417YPF3</accession>
<evidence type="ECO:0000313" key="4">
    <source>
        <dbReference type="EMBL" id="RHW35675.1"/>
    </source>
</evidence>
<reference evidence="4 5" key="1">
    <citation type="journal article" date="2017" name="Int. J. Syst. Evol. Microbiol.">
        <title>Bacillus notoginsengisoli sp. nov., a novel bacterium isolated from the rhizosphere of Panax notoginseng.</title>
        <authorList>
            <person name="Zhang M.Y."/>
            <person name="Cheng J."/>
            <person name="Cai Y."/>
            <person name="Zhang T.Y."/>
            <person name="Wu Y.Y."/>
            <person name="Manikprabhu D."/>
            <person name="Li W.J."/>
            <person name="Zhang Y.X."/>
        </authorList>
    </citation>
    <scope>NUCLEOTIDE SEQUENCE [LARGE SCALE GENOMIC DNA]</scope>
    <source>
        <strain evidence="4 5">JCM 30743</strain>
    </source>
</reference>
<evidence type="ECO:0000256" key="1">
    <source>
        <dbReference type="ARBA" id="ARBA00022679"/>
    </source>
</evidence>
<evidence type="ECO:0000259" key="3">
    <source>
        <dbReference type="PROSITE" id="PS51186"/>
    </source>
</evidence>
<dbReference type="OrthoDB" id="9804948at2"/>
<protein>
    <submittedName>
        <fullName evidence="4">GNAT family N-acetyltransferase</fullName>
    </submittedName>
</protein>
<gene>
    <name evidence="4" type="ORF">D1B31_18705</name>
</gene>
<dbReference type="InterPro" id="IPR050680">
    <property type="entry name" value="YpeA/RimI_acetyltransf"/>
</dbReference>
<dbReference type="GO" id="GO:0016747">
    <property type="term" value="F:acyltransferase activity, transferring groups other than amino-acyl groups"/>
    <property type="evidence" value="ECO:0007669"/>
    <property type="project" value="InterPro"/>
</dbReference>
<dbReference type="AlphaFoldDB" id="A0A417YPF3"/>
<dbReference type="InterPro" id="IPR016181">
    <property type="entry name" value="Acyl_CoA_acyltransferase"/>
</dbReference>